<protein>
    <submittedName>
        <fullName evidence="2">Uncharacterized protein</fullName>
    </submittedName>
</protein>
<dbReference type="AlphaFoldDB" id="A0A9D4LRG2"/>
<evidence type="ECO:0000313" key="2">
    <source>
        <dbReference type="EMBL" id="KAH3863617.1"/>
    </source>
</evidence>
<evidence type="ECO:0000256" key="1">
    <source>
        <dbReference type="SAM" id="MobiDB-lite"/>
    </source>
</evidence>
<feature type="compositionally biased region" description="Basic and acidic residues" evidence="1">
    <location>
        <begin position="32"/>
        <end position="41"/>
    </location>
</feature>
<dbReference type="Proteomes" id="UP000828390">
    <property type="component" value="Unassembled WGS sequence"/>
</dbReference>
<reference evidence="2" key="2">
    <citation type="submission" date="2020-11" db="EMBL/GenBank/DDBJ databases">
        <authorList>
            <person name="McCartney M.A."/>
            <person name="Auch B."/>
            <person name="Kono T."/>
            <person name="Mallez S."/>
            <person name="Becker A."/>
            <person name="Gohl D.M."/>
            <person name="Silverstein K.A.T."/>
            <person name="Koren S."/>
            <person name="Bechman K.B."/>
            <person name="Herman A."/>
            <person name="Abrahante J.E."/>
            <person name="Garbe J."/>
        </authorList>
    </citation>
    <scope>NUCLEOTIDE SEQUENCE</scope>
    <source>
        <strain evidence="2">Duluth1</strain>
        <tissue evidence="2">Whole animal</tissue>
    </source>
</reference>
<keyword evidence="3" id="KW-1185">Reference proteome</keyword>
<organism evidence="2 3">
    <name type="scientific">Dreissena polymorpha</name>
    <name type="common">Zebra mussel</name>
    <name type="synonym">Mytilus polymorpha</name>
    <dbReference type="NCBI Taxonomy" id="45954"/>
    <lineage>
        <taxon>Eukaryota</taxon>
        <taxon>Metazoa</taxon>
        <taxon>Spiralia</taxon>
        <taxon>Lophotrochozoa</taxon>
        <taxon>Mollusca</taxon>
        <taxon>Bivalvia</taxon>
        <taxon>Autobranchia</taxon>
        <taxon>Heteroconchia</taxon>
        <taxon>Euheterodonta</taxon>
        <taxon>Imparidentia</taxon>
        <taxon>Neoheterodontei</taxon>
        <taxon>Myida</taxon>
        <taxon>Dreissenoidea</taxon>
        <taxon>Dreissenidae</taxon>
        <taxon>Dreissena</taxon>
    </lineage>
</organism>
<feature type="compositionally biased region" description="Low complexity" evidence="1">
    <location>
        <begin position="11"/>
        <end position="22"/>
    </location>
</feature>
<accession>A0A9D4LRG2</accession>
<sequence length="80" mass="8757">MPRKGKKAADTAKTSKTSGKSTVAETEVTVSPREDRNEPPTRQIELVEEHLPPPLNLIQPWPCLSGALTIWPTTVLVQSP</sequence>
<comment type="caution">
    <text evidence="2">The sequence shown here is derived from an EMBL/GenBank/DDBJ whole genome shotgun (WGS) entry which is preliminary data.</text>
</comment>
<gene>
    <name evidence="2" type="ORF">DPMN_026605</name>
</gene>
<feature type="region of interest" description="Disordered" evidence="1">
    <location>
        <begin position="1"/>
        <end position="41"/>
    </location>
</feature>
<dbReference type="EMBL" id="JAIWYP010000002">
    <property type="protein sequence ID" value="KAH3863617.1"/>
    <property type="molecule type" value="Genomic_DNA"/>
</dbReference>
<name>A0A9D4LRG2_DREPO</name>
<reference evidence="2" key="1">
    <citation type="journal article" date="2019" name="bioRxiv">
        <title>The Genome of the Zebra Mussel, Dreissena polymorpha: A Resource for Invasive Species Research.</title>
        <authorList>
            <person name="McCartney M.A."/>
            <person name="Auch B."/>
            <person name="Kono T."/>
            <person name="Mallez S."/>
            <person name="Zhang Y."/>
            <person name="Obille A."/>
            <person name="Becker A."/>
            <person name="Abrahante J.E."/>
            <person name="Garbe J."/>
            <person name="Badalamenti J.P."/>
            <person name="Herman A."/>
            <person name="Mangelson H."/>
            <person name="Liachko I."/>
            <person name="Sullivan S."/>
            <person name="Sone E.D."/>
            <person name="Koren S."/>
            <person name="Silverstein K.A.T."/>
            <person name="Beckman K.B."/>
            <person name="Gohl D.M."/>
        </authorList>
    </citation>
    <scope>NUCLEOTIDE SEQUENCE</scope>
    <source>
        <strain evidence="2">Duluth1</strain>
        <tissue evidence="2">Whole animal</tissue>
    </source>
</reference>
<proteinExistence type="predicted"/>
<evidence type="ECO:0000313" key="3">
    <source>
        <dbReference type="Proteomes" id="UP000828390"/>
    </source>
</evidence>